<protein>
    <submittedName>
        <fullName evidence="2">Uncharacterized protein</fullName>
    </submittedName>
</protein>
<dbReference type="AlphaFoldDB" id="A0A9Q1EE60"/>
<reference evidence="2" key="1">
    <citation type="journal article" date="2023" name="Science">
        <title>Genome structures resolve the early diversification of teleost fishes.</title>
        <authorList>
            <person name="Parey E."/>
            <person name="Louis A."/>
            <person name="Montfort J."/>
            <person name="Bouchez O."/>
            <person name="Roques C."/>
            <person name="Iampietro C."/>
            <person name="Lluch J."/>
            <person name="Castinel A."/>
            <person name="Donnadieu C."/>
            <person name="Desvignes T."/>
            <person name="Floi Bucao C."/>
            <person name="Jouanno E."/>
            <person name="Wen M."/>
            <person name="Mejri S."/>
            <person name="Dirks R."/>
            <person name="Jansen H."/>
            <person name="Henkel C."/>
            <person name="Chen W.J."/>
            <person name="Zahm M."/>
            <person name="Cabau C."/>
            <person name="Klopp C."/>
            <person name="Thompson A.W."/>
            <person name="Robinson-Rechavi M."/>
            <person name="Braasch I."/>
            <person name="Lecointre G."/>
            <person name="Bobe J."/>
            <person name="Postlethwait J.H."/>
            <person name="Berthelot C."/>
            <person name="Roest Crollius H."/>
            <person name="Guiguen Y."/>
        </authorList>
    </citation>
    <scope>NUCLEOTIDE SEQUENCE</scope>
    <source>
        <strain evidence="2">WJC10195</strain>
    </source>
</reference>
<sequence length="154" mass="16815">MAVSAAWAHIRLRDQQTSRSVRRAIPCHTLSEGPPGSQGVGFDPGRNSATVTLTTKPLRGQAITGQAISVRLHVPDYIRLQFVTVRRQEDREDQRRHGPAAVGTARRAPTRVNRNPPPRGLLWKLGGPAGAHDVRLASAASQTPCYTKHFSMKA</sequence>
<keyword evidence="3" id="KW-1185">Reference proteome</keyword>
<gene>
    <name evidence="2" type="ORF">SKAU_G00383790</name>
</gene>
<accession>A0A9Q1EE60</accession>
<evidence type="ECO:0000313" key="2">
    <source>
        <dbReference type="EMBL" id="KAJ8337159.1"/>
    </source>
</evidence>
<comment type="caution">
    <text evidence="2">The sequence shown here is derived from an EMBL/GenBank/DDBJ whole genome shotgun (WGS) entry which is preliminary data.</text>
</comment>
<dbReference type="Proteomes" id="UP001152622">
    <property type="component" value="Chromosome 19"/>
</dbReference>
<feature type="region of interest" description="Disordered" evidence="1">
    <location>
        <begin position="89"/>
        <end position="126"/>
    </location>
</feature>
<name>A0A9Q1EE60_SYNKA</name>
<proteinExistence type="predicted"/>
<evidence type="ECO:0000313" key="3">
    <source>
        <dbReference type="Proteomes" id="UP001152622"/>
    </source>
</evidence>
<dbReference type="EMBL" id="JAINUF010000019">
    <property type="protein sequence ID" value="KAJ8337159.1"/>
    <property type="molecule type" value="Genomic_DNA"/>
</dbReference>
<organism evidence="2 3">
    <name type="scientific">Synaphobranchus kaupii</name>
    <name type="common">Kaup's arrowtooth eel</name>
    <dbReference type="NCBI Taxonomy" id="118154"/>
    <lineage>
        <taxon>Eukaryota</taxon>
        <taxon>Metazoa</taxon>
        <taxon>Chordata</taxon>
        <taxon>Craniata</taxon>
        <taxon>Vertebrata</taxon>
        <taxon>Euteleostomi</taxon>
        <taxon>Actinopterygii</taxon>
        <taxon>Neopterygii</taxon>
        <taxon>Teleostei</taxon>
        <taxon>Anguilliformes</taxon>
        <taxon>Synaphobranchidae</taxon>
        <taxon>Synaphobranchus</taxon>
    </lineage>
</organism>
<evidence type="ECO:0000256" key="1">
    <source>
        <dbReference type="SAM" id="MobiDB-lite"/>
    </source>
</evidence>